<keyword evidence="9" id="KW-0762">Sugar transport</keyword>
<name>A0A3D9KPI8_9BACL</name>
<proteinExistence type="inferred from homology"/>
<dbReference type="InterPro" id="IPR035906">
    <property type="entry name" value="MetI-like_sf"/>
</dbReference>
<dbReference type="PANTHER" id="PTHR43744">
    <property type="entry name" value="ABC TRANSPORTER PERMEASE PROTEIN MG189-RELATED-RELATED"/>
    <property type="match status" value="1"/>
</dbReference>
<feature type="transmembrane region" description="Helical" evidence="7">
    <location>
        <begin position="240"/>
        <end position="262"/>
    </location>
</feature>
<evidence type="ECO:0000256" key="7">
    <source>
        <dbReference type="RuleBase" id="RU363032"/>
    </source>
</evidence>
<evidence type="ECO:0000256" key="3">
    <source>
        <dbReference type="ARBA" id="ARBA00022475"/>
    </source>
</evidence>
<protein>
    <submittedName>
        <fullName evidence="9">Multiple sugar transport system permease protein/sn-glycerol 3-phosphate transport system permease protein</fullName>
    </submittedName>
</protein>
<evidence type="ECO:0000259" key="8">
    <source>
        <dbReference type="PROSITE" id="PS50928"/>
    </source>
</evidence>
<dbReference type="InterPro" id="IPR000515">
    <property type="entry name" value="MetI-like"/>
</dbReference>
<feature type="domain" description="ABC transmembrane type-1" evidence="8">
    <location>
        <begin position="66"/>
        <end position="257"/>
    </location>
</feature>
<dbReference type="GO" id="GO:0055085">
    <property type="term" value="P:transmembrane transport"/>
    <property type="evidence" value="ECO:0007669"/>
    <property type="project" value="InterPro"/>
</dbReference>
<evidence type="ECO:0000256" key="6">
    <source>
        <dbReference type="ARBA" id="ARBA00023136"/>
    </source>
</evidence>
<keyword evidence="4 7" id="KW-0812">Transmembrane</keyword>
<dbReference type="SUPFAM" id="SSF161098">
    <property type="entry name" value="MetI-like"/>
    <property type="match status" value="1"/>
</dbReference>
<keyword evidence="5 7" id="KW-1133">Transmembrane helix</keyword>
<comment type="subcellular location">
    <subcellularLocation>
        <location evidence="1 7">Cell membrane</location>
        <topology evidence="1 7">Multi-pass membrane protein</topology>
    </subcellularLocation>
</comment>
<keyword evidence="2 7" id="KW-0813">Transport</keyword>
<keyword evidence="6 7" id="KW-0472">Membrane</keyword>
<dbReference type="OrthoDB" id="151346at2"/>
<accession>A0A3D9KPI8</accession>
<dbReference type="GO" id="GO:0005886">
    <property type="term" value="C:plasma membrane"/>
    <property type="evidence" value="ECO:0007669"/>
    <property type="project" value="UniProtKB-SubCell"/>
</dbReference>
<dbReference type="Gene3D" id="1.10.3720.10">
    <property type="entry name" value="MetI-like"/>
    <property type="match status" value="1"/>
</dbReference>
<organism evidence="9 10">
    <name type="scientific">Cohnella phaseoli</name>
    <dbReference type="NCBI Taxonomy" id="456490"/>
    <lineage>
        <taxon>Bacteria</taxon>
        <taxon>Bacillati</taxon>
        <taxon>Bacillota</taxon>
        <taxon>Bacilli</taxon>
        <taxon>Bacillales</taxon>
        <taxon>Paenibacillaceae</taxon>
        <taxon>Cohnella</taxon>
    </lineage>
</organism>
<evidence type="ECO:0000256" key="2">
    <source>
        <dbReference type="ARBA" id="ARBA00022448"/>
    </source>
</evidence>
<dbReference type="AlphaFoldDB" id="A0A3D9KPI8"/>
<feature type="transmembrane region" description="Helical" evidence="7">
    <location>
        <begin position="138"/>
        <end position="157"/>
    </location>
</feature>
<gene>
    <name evidence="9" type="ORF">DFP98_102347</name>
</gene>
<reference evidence="9 10" key="1">
    <citation type="submission" date="2018-07" db="EMBL/GenBank/DDBJ databases">
        <title>Genomic Encyclopedia of Type Strains, Phase III (KMG-III): the genomes of soil and plant-associated and newly described type strains.</title>
        <authorList>
            <person name="Whitman W."/>
        </authorList>
    </citation>
    <scope>NUCLEOTIDE SEQUENCE [LARGE SCALE GENOMIC DNA]</scope>
    <source>
        <strain evidence="9 10">CECT 7287</strain>
    </source>
</reference>
<dbReference type="CDD" id="cd06261">
    <property type="entry name" value="TM_PBP2"/>
    <property type="match status" value="1"/>
</dbReference>
<evidence type="ECO:0000256" key="5">
    <source>
        <dbReference type="ARBA" id="ARBA00022989"/>
    </source>
</evidence>
<feature type="transmembrane region" description="Helical" evidence="7">
    <location>
        <begin position="101"/>
        <end position="118"/>
    </location>
</feature>
<keyword evidence="10" id="KW-1185">Reference proteome</keyword>
<evidence type="ECO:0000313" key="10">
    <source>
        <dbReference type="Proteomes" id="UP000256977"/>
    </source>
</evidence>
<dbReference type="EMBL" id="QRDZ01000002">
    <property type="protein sequence ID" value="RED87865.1"/>
    <property type="molecule type" value="Genomic_DNA"/>
</dbReference>
<feature type="transmembrane region" description="Helical" evidence="7">
    <location>
        <begin position="65"/>
        <end position="89"/>
    </location>
</feature>
<keyword evidence="3" id="KW-1003">Cell membrane</keyword>
<evidence type="ECO:0000256" key="1">
    <source>
        <dbReference type="ARBA" id="ARBA00004651"/>
    </source>
</evidence>
<evidence type="ECO:0000313" key="9">
    <source>
        <dbReference type="EMBL" id="RED87865.1"/>
    </source>
</evidence>
<dbReference type="Pfam" id="PF00528">
    <property type="entry name" value="BPD_transp_1"/>
    <property type="match status" value="1"/>
</dbReference>
<comment type="caution">
    <text evidence="9">The sequence shown here is derived from an EMBL/GenBank/DDBJ whole genome shotgun (WGS) entry which is preliminary data.</text>
</comment>
<sequence length="272" mass="29637">MNKKLIAVPHFGTLALLLALTLFPFYMLLVSSLKYTEQAIHNFWGLAFPLHLDNYSVAFKQIAPFIGNTVLISSAIVVGVVIISSLAAYSFVRFDYPGKQLFFVLILSLMMIPGYLILIPQFLLVQKLDMLNTYQGQIFPPMAFGAAMATFLMKTFFEGLPKSLLEAADMEGAGERQIFLRIVIPLSLPIIATVAIINFLAGWNNYIWPLVATNGDAVKPVILALSTITGNMDQGVGVKLAGYIISSIPLLLLFIVATKPFISGVTSGAVKG</sequence>
<dbReference type="PROSITE" id="PS50928">
    <property type="entry name" value="ABC_TM1"/>
    <property type="match status" value="1"/>
</dbReference>
<dbReference type="RefSeq" id="WP_116059245.1">
    <property type="nucleotide sequence ID" value="NZ_QRDZ01000002.1"/>
</dbReference>
<feature type="transmembrane region" description="Helical" evidence="7">
    <location>
        <begin position="7"/>
        <end position="29"/>
    </location>
</feature>
<feature type="transmembrane region" description="Helical" evidence="7">
    <location>
        <begin position="178"/>
        <end position="200"/>
    </location>
</feature>
<dbReference type="Proteomes" id="UP000256977">
    <property type="component" value="Unassembled WGS sequence"/>
</dbReference>
<evidence type="ECO:0000256" key="4">
    <source>
        <dbReference type="ARBA" id="ARBA00022692"/>
    </source>
</evidence>
<dbReference type="PANTHER" id="PTHR43744:SF8">
    <property type="entry name" value="SN-GLYCEROL-3-PHOSPHATE TRANSPORT SYSTEM PERMEASE PROTEIN UGPE"/>
    <property type="match status" value="1"/>
</dbReference>
<comment type="similarity">
    <text evidence="7">Belongs to the binding-protein-dependent transport system permease family.</text>
</comment>